<keyword evidence="3" id="KW-1185">Reference proteome</keyword>
<name>A0A022PK97_9GAMM</name>
<feature type="chain" id="PRO_5001503278" evidence="1">
    <location>
        <begin position="24"/>
        <end position="211"/>
    </location>
</feature>
<feature type="signal peptide" evidence="1">
    <location>
        <begin position="1"/>
        <end position="23"/>
    </location>
</feature>
<evidence type="ECO:0000313" key="2">
    <source>
        <dbReference type="EMBL" id="EYU15388.1"/>
    </source>
</evidence>
<sequence length="211" mass="21554">MKKILKISVVAALVMGAASAASAALADGEENKGGHNATVTVTGTVSDVTCDITSGVKNGDVSLGNHKPGEFNPGEGKFVGMHVVNGYETFAVGVSGCDGTVTAKKSLKLLVSGTTIGASTDIFNDGQGNAEGQTPNAGVALTYKVDGSADGTEELLKKDSRIVLASSSDKTPKAADFNNKSVVFKAYMASTTDKPSPQHIHAPLTFSIAYE</sequence>
<evidence type="ECO:0000256" key="1">
    <source>
        <dbReference type="SAM" id="SignalP"/>
    </source>
</evidence>
<dbReference type="PATRIC" id="fig|1393736.3.peg.2081"/>
<dbReference type="EMBL" id="JFGV01000026">
    <property type="protein sequence ID" value="EYU15388.1"/>
    <property type="molecule type" value="Genomic_DNA"/>
</dbReference>
<dbReference type="PANTHER" id="PTHR33420:SF26">
    <property type="entry name" value="FIMBRIAL SUBUNIT"/>
    <property type="match status" value="1"/>
</dbReference>
<dbReference type="Proteomes" id="UP000023464">
    <property type="component" value="Unassembled WGS sequence"/>
</dbReference>
<dbReference type="AlphaFoldDB" id="A0A022PK97"/>
<dbReference type="SUPFAM" id="SSF49401">
    <property type="entry name" value="Bacterial adhesins"/>
    <property type="match status" value="1"/>
</dbReference>
<dbReference type="InterPro" id="IPR008966">
    <property type="entry name" value="Adhesion_dom_sf"/>
</dbReference>
<dbReference type="GO" id="GO:0043709">
    <property type="term" value="P:cell adhesion involved in single-species biofilm formation"/>
    <property type="evidence" value="ECO:0007669"/>
    <property type="project" value="TreeGrafter"/>
</dbReference>
<dbReference type="PANTHER" id="PTHR33420">
    <property type="entry name" value="FIMBRIAL SUBUNIT ELFA-RELATED"/>
    <property type="match status" value="1"/>
</dbReference>
<dbReference type="InterPro" id="IPR050263">
    <property type="entry name" value="Bact_Fimbrial_Adh_Pro"/>
</dbReference>
<gene>
    <name evidence="2" type="ORF">BA1DRAFT_02048</name>
</gene>
<comment type="caution">
    <text evidence="2">The sequence shown here is derived from an EMBL/GenBank/DDBJ whole genome shotgun (WGS) entry which is preliminary data.</text>
</comment>
<keyword evidence="1" id="KW-0732">Signal</keyword>
<dbReference type="InterPro" id="IPR036937">
    <property type="entry name" value="Adhesion_dom_fimbrial_sf"/>
</dbReference>
<accession>A0A022PK97</accession>
<proteinExistence type="predicted"/>
<dbReference type="RefSeq" id="WP_036778401.1">
    <property type="nucleotide sequence ID" value="NZ_CAWLTM010000089.1"/>
</dbReference>
<evidence type="ECO:0000313" key="3">
    <source>
        <dbReference type="Proteomes" id="UP000023464"/>
    </source>
</evidence>
<organism evidence="2 3">
    <name type="scientific">Photorhabdus aegyptia</name>
    <dbReference type="NCBI Taxonomy" id="2805098"/>
    <lineage>
        <taxon>Bacteria</taxon>
        <taxon>Pseudomonadati</taxon>
        <taxon>Pseudomonadota</taxon>
        <taxon>Gammaproteobacteria</taxon>
        <taxon>Enterobacterales</taxon>
        <taxon>Morganellaceae</taxon>
        <taxon>Photorhabdus</taxon>
    </lineage>
</organism>
<dbReference type="Gene3D" id="2.60.40.1090">
    <property type="entry name" value="Fimbrial-type adhesion domain"/>
    <property type="match status" value="1"/>
</dbReference>
<dbReference type="GO" id="GO:0009289">
    <property type="term" value="C:pilus"/>
    <property type="evidence" value="ECO:0007669"/>
    <property type="project" value="InterPro"/>
</dbReference>
<reference evidence="2 3" key="1">
    <citation type="submission" date="2014-03" db="EMBL/GenBank/DDBJ databases">
        <title>Draft Genome of Photorhabdus luminescens BA1, an Egyptian Isolate.</title>
        <authorList>
            <person name="Ghazal S."/>
            <person name="Hurst S.G.IV."/>
            <person name="Morris K."/>
            <person name="Thomas K."/>
            <person name="Tisa L.S."/>
        </authorList>
    </citation>
    <scope>NUCLEOTIDE SEQUENCE [LARGE SCALE GENOMIC DNA]</scope>
    <source>
        <strain evidence="2 3">BA1</strain>
    </source>
</reference>
<protein>
    <submittedName>
        <fullName evidence="2">P pilus assembly protein, pilin FimA</fullName>
    </submittedName>
</protein>